<proteinExistence type="predicted"/>
<dbReference type="Proteomes" id="UP000229901">
    <property type="component" value="Unassembled WGS sequence"/>
</dbReference>
<comment type="caution">
    <text evidence="2">The sequence shown here is derived from an EMBL/GenBank/DDBJ whole genome shotgun (WGS) entry which is preliminary data.</text>
</comment>
<protein>
    <recommendedName>
        <fullName evidence="1">Polymerase beta nucleotidyltransferase domain-containing protein</fullName>
    </recommendedName>
</protein>
<dbReference type="CDD" id="cd05403">
    <property type="entry name" value="NT_KNTase_like"/>
    <property type="match status" value="1"/>
</dbReference>
<reference evidence="3" key="1">
    <citation type="submission" date="2017-09" db="EMBL/GenBank/DDBJ databases">
        <title>Depth-based differentiation of microbial function through sediment-hosted aquifers and enrichment of novel symbionts in the deep terrestrial subsurface.</title>
        <authorList>
            <person name="Probst A.J."/>
            <person name="Ladd B."/>
            <person name="Jarett J.K."/>
            <person name="Geller-Mcgrath D.E."/>
            <person name="Sieber C.M.K."/>
            <person name="Emerson J.B."/>
            <person name="Anantharaman K."/>
            <person name="Thomas B.C."/>
            <person name="Malmstrom R."/>
            <person name="Stieglmeier M."/>
            <person name="Klingl A."/>
            <person name="Woyke T."/>
            <person name="Ryan C.M."/>
            <person name="Banfield J.F."/>
        </authorList>
    </citation>
    <scope>NUCLEOTIDE SEQUENCE [LARGE SCALE GENOMIC DNA]</scope>
</reference>
<name>A0A2H0V857_9BACT</name>
<evidence type="ECO:0000313" key="3">
    <source>
        <dbReference type="Proteomes" id="UP000229901"/>
    </source>
</evidence>
<accession>A0A2H0V857</accession>
<sequence length="255" mass="29944">MTIKSAKLIYNELKSLAQNDPNIIGFFLGGSRVKGLDNKHSDYDIYIIVKNNKLAEYRKKIMPLKDDRIDIMLYTDKGLREHAAWGGTEEWARYNMAHIKVEIDKTKTIQKIINEKGKIPEDKVENFIRGNLDAYINYVYRSLKCLRAKNSLCAKLEASNSLLYFLNIIFALHGRRVKPFSKYLQWELDHYPLKKLPISNQEFLNILDKIISSADLNPQKKLFKITEKLFDRSPYKSVYNNWGEKIEWVEKFSLK</sequence>
<evidence type="ECO:0000313" key="2">
    <source>
        <dbReference type="EMBL" id="PIR94559.1"/>
    </source>
</evidence>
<dbReference type="InterPro" id="IPR041633">
    <property type="entry name" value="Polbeta"/>
</dbReference>
<dbReference type="AlphaFoldDB" id="A0A2H0V857"/>
<dbReference type="InterPro" id="IPR043519">
    <property type="entry name" value="NT_sf"/>
</dbReference>
<dbReference type="EMBL" id="PFAP01000003">
    <property type="protein sequence ID" value="PIR94559.1"/>
    <property type="molecule type" value="Genomic_DNA"/>
</dbReference>
<evidence type="ECO:0000259" key="1">
    <source>
        <dbReference type="Pfam" id="PF18765"/>
    </source>
</evidence>
<dbReference type="Pfam" id="PF18765">
    <property type="entry name" value="Polbeta"/>
    <property type="match status" value="1"/>
</dbReference>
<dbReference type="Gene3D" id="3.30.460.10">
    <property type="entry name" value="Beta Polymerase, domain 2"/>
    <property type="match status" value="1"/>
</dbReference>
<dbReference type="SUPFAM" id="SSF81301">
    <property type="entry name" value="Nucleotidyltransferase"/>
    <property type="match status" value="1"/>
</dbReference>
<gene>
    <name evidence="2" type="ORF">COT97_00780</name>
</gene>
<feature type="domain" description="Polymerase beta nucleotidyltransferase" evidence="1">
    <location>
        <begin position="11"/>
        <end position="75"/>
    </location>
</feature>
<organism evidence="2 3">
    <name type="scientific">Candidatus Falkowbacteria bacterium CG10_big_fil_rev_8_21_14_0_10_39_11</name>
    <dbReference type="NCBI Taxonomy" id="1974565"/>
    <lineage>
        <taxon>Bacteria</taxon>
        <taxon>Candidatus Falkowiibacteriota</taxon>
    </lineage>
</organism>